<evidence type="ECO:0000313" key="2">
    <source>
        <dbReference type="EMBL" id="SOC47821.1"/>
    </source>
</evidence>
<dbReference type="Proteomes" id="UP000219435">
    <property type="component" value="Unassembled WGS sequence"/>
</dbReference>
<keyword evidence="3" id="KW-1185">Reference proteome</keyword>
<organism evidence="2 3">
    <name type="scientific">Blastococcus aggregatus</name>
    <dbReference type="NCBI Taxonomy" id="38502"/>
    <lineage>
        <taxon>Bacteria</taxon>
        <taxon>Bacillati</taxon>
        <taxon>Actinomycetota</taxon>
        <taxon>Actinomycetes</taxon>
        <taxon>Geodermatophilales</taxon>
        <taxon>Geodermatophilaceae</taxon>
        <taxon>Blastococcus</taxon>
    </lineage>
</organism>
<sequence>MTADRTVGDDALRQPLELSVPTATLLPSARKARYGVAYLRNVCAQAGVGMNETPADEDVLAVDCSVEFAEAPVRVQVKCTSQFTIAGRSASWPLEEGWVRAWSHHLVPVYFVLVIVGSDISCWLDHHAKGTSHRAAAFWRRLPPAVGETRLDVPKTQRLTADTLDIWRRDLLASFSGGGAS</sequence>
<dbReference type="RefSeq" id="WP_097193879.1">
    <property type="nucleotide sequence ID" value="NZ_OBQI01000001.1"/>
</dbReference>
<dbReference type="EMBL" id="OBQI01000001">
    <property type="protein sequence ID" value="SOC47821.1"/>
    <property type="molecule type" value="Genomic_DNA"/>
</dbReference>
<dbReference type="AlphaFoldDB" id="A0A285V5P2"/>
<name>A0A285V5P2_9ACTN</name>
<evidence type="ECO:0000313" key="3">
    <source>
        <dbReference type="Proteomes" id="UP000219435"/>
    </source>
</evidence>
<reference evidence="3" key="1">
    <citation type="submission" date="2017-08" db="EMBL/GenBank/DDBJ databases">
        <authorList>
            <person name="Varghese N."/>
            <person name="Submissions S."/>
        </authorList>
    </citation>
    <scope>NUCLEOTIDE SEQUENCE [LARGE SCALE GENOMIC DNA]</scope>
    <source>
        <strain evidence="3">DSM 4725</strain>
    </source>
</reference>
<proteinExistence type="predicted"/>
<dbReference type="Pfam" id="PF14280">
    <property type="entry name" value="DUF4365"/>
    <property type="match status" value="1"/>
</dbReference>
<dbReference type="InterPro" id="IPR025375">
    <property type="entry name" value="DUF4365"/>
</dbReference>
<accession>A0A285V5P2</accession>
<gene>
    <name evidence="2" type="ORF">SAMN05660748_1058</name>
</gene>
<evidence type="ECO:0000259" key="1">
    <source>
        <dbReference type="Pfam" id="PF14280"/>
    </source>
</evidence>
<feature type="domain" description="DUF4365" evidence="1">
    <location>
        <begin position="34"/>
        <end position="168"/>
    </location>
</feature>
<dbReference type="OrthoDB" id="4723338at2"/>
<protein>
    <recommendedName>
        <fullName evidence="1">DUF4365 domain-containing protein</fullName>
    </recommendedName>
</protein>